<evidence type="ECO:0000256" key="4">
    <source>
        <dbReference type="SAM" id="MobiDB-lite"/>
    </source>
</evidence>
<dbReference type="InterPro" id="IPR002885">
    <property type="entry name" value="PPR_rpt"/>
</dbReference>
<gene>
    <name evidence="6" type="primary">LOC132800722</name>
</gene>
<evidence type="ECO:0000256" key="1">
    <source>
        <dbReference type="ARBA" id="ARBA00007626"/>
    </source>
</evidence>
<dbReference type="PROSITE" id="PS51375">
    <property type="entry name" value="PPR"/>
    <property type="match status" value="1"/>
</dbReference>
<proteinExistence type="inferred from homology"/>
<dbReference type="Proteomes" id="UP001652623">
    <property type="component" value="Chromosome 2"/>
</dbReference>
<evidence type="ECO:0000313" key="5">
    <source>
        <dbReference type="Proteomes" id="UP001652623"/>
    </source>
</evidence>
<dbReference type="Pfam" id="PF13041">
    <property type="entry name" value="PPR_2"/>
    <property type="match status" value="2"/>
</dbReference>
<feature type="repeat" description="PPR" evidence="3">
    <location>
        <begin position="194"/>
        <end position="228"/>
    </location>
</feature>
<dbReference type="PANTHER" id="PTHR47941">
    <property type="entry name" value="PENTATRICOPEPTIDE REPEAT-CONTAINING PROTEIN 3, MITOCHONDRIAL"/>
    <property type="match status" value="1"/>
</dbReference>
<accession>A0ABM4A2K1</accession>
<evidence type="ECO:0000256" key="2">
    <source>
        <dbReference type="ARBA" id="ARBA00022737"/>
    </source>
</evidence>
<keyword evidence="2" id="KW-0677">Repeat</keyword>
<dbReference type="Gene3D" id="1.25.40.10">
    <property type="entry name" value="Tetratricopeptide repeat domain"/>
    <property type="match status" value="2"/>
</dbReference>
<keyword evidence="5" id="KW-1185">Reference proteome</keyword>
<protein>
    <submittedName>
        <fullName evidence="6">Pentatricopeptide repeat-containing protein At2g01740-like</fullName>
    </submittedName>
</protein>
<evidence type="ECO:0000256" key="3">
    <source>
        <dbReference type="PROSITE-ProRule" id="PRU00708"/>
    </source>
</evidence>
<name>A0ABM4A2K1_ZIZJJ</name>
<dbReference type="Pfam" id="PF01535">
    <property type="entry name" value="PPR"/>
    <property type="match status" value="1"/>
</dbReference>
<sequence length="271" mass="30566">MRVEVYHLLRHRRLVKVQQLLHTGFCQKADMFETLNASEEMKRYGIPPDVYSYSILIDGFCKKGGVVDISQDMLYNLVNNSFEYLRFLEEMVGSNSTSSATAADFYTLIQGFSKIGLFDMALEAFKSCSNVSLAGCVGKEKAKKALQLFPLMFKRNVFAEVEIYSTLMDGFSSIKKEEAVEMYNEMFGKSYRGNAVTYTFLIDGYCKVKRMDIAIKYFDEMQRNSIAPDAATYNALMSGHTVDGSDFKDPGEAEAAQRSLTEANLKAESSR</sequence>
<reference evidence="6" key="1">
    <citation type="submission" date="2025-08" db="UniProtKB">
        <authorList>
            <consortium name="RefSeq"/>
        </authorList>
    </citation>
    <scope>IDENTIFICATION</scope>
    <source>
        <tissue evidence="6">Seedling</tissue>
    </source>
</reference>
<organism evidence="5 6">
    <name type="scientific">Ziziphus jujuba</name>
    <name type="common">Chinese jujube</name>
    <name type="synonym">Ziziphus sativa</name>
    <dbReference type="NCBI Taxonomy" id="326968"/>
    <lineage>
        <taxon>Eukaryota</taxon>
        <taxon>Viridiplantae</taxon>
        <taxon>Streptophyta</taxon>
        <taxon>Embryophyta</taxon>
        <taxon>Tracheophyta</taxon>
        <taxon>Spermatophyta</taxon>
        <taxon>Magnoliopsida</taxon>
        <taxon>eudicotyledons</taxon>
        <taxon>Gunneridae</taxon>
        <taxon>Pentapetalae</taxon>
        <taxon>rosids</taxon>
        <taxon>fabids</taxon>
        <taxon>Rosales</taxon>
        <taxon>Rhamnaceae</taxon>
        <taxon>Paliureae</taxon>
        <taxon>Ziziphus</taxon>
    </lineage>
</organism>
<evidence type="ECO:0000313" key="6">
    <source>
        <dbReference type="RefSeq" id="XP_060670954.1"/>
    </source>
</evidence>
<dbReference type="GeneID" id="132800722"/>
<comment type="similarity">
    <text evidence="1">Belongs to the PPR family. P subfamily.</text>
</comment>
<dbReference type="RefSeq" id="XP_060670954.1">
    <property type="nucleotide sequence ID" value="XM_060814971.1"/>
</dbReference>
<dbReference type="InterPro" id="IPR011990">
    <property type="entry name" value="TPR-like_helical_dom_sf"/>
</dbReference>
<feature type="region of interest" description="Disordered" evidence="4">
    <location>
        <begin position="246"/>
        <end position="271"/>
    </location>
</feature>
<dbReference type="NCBIfam" id="TIGR00756">
    <property type="entry name" value="PPR"/>
    <property type="match status" value="1"/>
</dbReference>